<comment type="caution">
    <text evidence="2">The sequence shown here is derived from an EMBL/GenBank/DDBJ whole genome shotgun (WGS) entry which is preliminary data.</text>
</comment>
<protein>
    <submittedName>
        <fullName evidence="2">Uncharacterized protein</fullName>
    </submittedName>
</protein>
<evidence type="ECO:0000313" key="3">
    <source>
        <dbReference type="Proteomes" id="UP000656881"/>
    </source>
</evidence>
<sequence length="86" mass="8537">MGALAGEGVDEGVFGRGVHGVASGGCGMCSVRGSGPPVSGRAAALQQGGRREGEILVRGAGAGPTNFPGARRARRTPPGKRRVTKP</sequence>
<feature type="region of interest" description="Disordered" evidence="1">
    <location>
        <begin position="59"/>
        <end position="86"/>
    </location>
</feature>
<accession>A0ABQ2M547</accession>
<dbReference type="EMBL" id="BMNG01000008">
    <property type="protein sequence ID" value="GGO46976.1"/>
    <property type="molecule type" value="Genomic_DNA"/>
</dbReference>
<reference evidence="3" key="1">
    <citation type="journal article" date="2019" name="Int. J. Syst. Evol. Microbiol.">
        <title>The Global Catalogue of Microorganisms (GCM) 10K type strain sequencing project: providing services to taxonomists for standard genome sequencing and annotation.</title>
        <authorList>
            <consortium name="The Broad Institute Genomics Platform"/>
            <consortium name="The Broad Institute Genome Sequencing Center for Infectious Disease"/>
            <person name="Wu L."/>
            <person name="Ma J."/>
        </authorList>
    </citation>
    <scope>NUCLEOTIDE SEQUENCE [LARGE SCALE GENOMIC DNA]</scope>
    <source>
        <strain evidence="3">CGMCC 4.7349</strain>
    </source>
</reference>
<proteinExistence type="predicted"/>
<gene>
    <name evidence="2" type="ORF">GCM10012286_39150</name>
</gene>
<dbReference type="Proteomes" id="UP000656881">
    <property type="component" value="Unassembled WGS sequence"/>
</dbReference>
<name>A0ABQ2M547_9ACTN</name>
<keyword evidence="3" id="KW-1185">Reference proteome</keyword>
<evidence type="ECO:0000256" key="1">
    <source>
        <dbReference type="SAM" id="MobiDB-lite"/>
    </source>
</evidence>
<evidence type="ECO:0000313" key="2">
    <source>
        <dbReference type="EMBL" id="GGO46976.1"/>
    </source>
</evidence>
<feature type="compositionally biased region" description="Basic residues" evidence="1">
    <location>
        <begin position="71"/>
        <end position="86"/>
    </location>
</feature>
<organism evidence="2 3">
    <name type="scientific">Streptomyces lasiicapitis</name>
    <dbReference type="NCBI Taxonomy" id="1923961"/>
    <lineage>
        <taxon>Bacteria</taxon>
        <taxon>Bacillati</taxon>
        <taxon>Actinomycetota</taxon>
        <taxon>Actinomycetes</taxon>
        <taxon>Kitasatosporales</taxon>
        <taxon>Streptomycetaceae</taxon>
        <taxon>Streptomyces</taxon>
    </lineage>
</organism>